<evidence type="ECO:0000313" key="3">
    <source>
        <dbReference type="Proteomes" id="UP000183567"/>
    </source>
</evidence>
<comment type="caution">
    <text evidence="2">The sequence shown here is derived from an EMBL/GenBank/DDBJ whole genome shotgun (WGS) entry which is preliminary data.</text>
</comment>
<dbReference type="OrthoDB" id="2610856at2759"/>
<protein>
    <submittedName>
        <fullName evidence="2">Uncharacterized protein</fullName>
    </submittedName>
</protein>
<reference evidence="2 3" key="1">
    <citation type="submission" date="2016-03" db="EMBL/GenBank/DDBJ databases">
        <title>Comparative genomics of the ectomycorrhizal sister species Rhizopogon vinicolor and Rhizopogon vesiculosus (Basidiomycota: Boletales) reveals a divergence of the mating type B locus.</title>
        <authorList>
            <person name="Mujic A.B."/>
            <person name="Kuo A."/>
            <person name="Tritt A."/>
            <person name="Lipzen A."/>
            <person name="Chen C."/>
            <person name="Johnson J."/>
            <person name="Sharma A."/>
            <person name="Barry K."/>
            <person name="Grigoriev I.V."/>
            <person name="Spatafora J.W."/>
        </authorList>
    </citation>
    <scope>NUCLEOTIDE SEQUENCE [LARGE SCALE GENOMIC DNA]</scope>
    <source>
        <strain evidence="2 3">AM-OR11-056</strain>
    </source>
</reference>
<proteinExistence type="predicted"/>
<gene>
    <name evidence="2" type="ORF">AZE42_02926</name>
</gene>
<dbReference type="Proteomes" id="UP000183567">
    <property type="component" value="Unassembled WGS sequence"/>
</dbReference>
<keyword evidence="3" id="KW-1185">Reference proteome</keyword>
<feature type="compositionally biased region" description="Basic and acidic residues" evidence="1">
    <location>
        <begin position="59"/>
        <end position="69"/>
    </location>
</feature>
<sequence>MSEKKGPTKRRSRATVKAEEGGDEPNLPQPTTITSSSPRKRKAANPPPRELFAPITHMQDLHPSRDNRQSELVPVPPHILERQRARRVPPIHPSDPPYRRPPADMRSARRPSVSTIAPRPPRSRRSSMPDSERNMLQRELQLLIPDCNAAHTSVTSSASDAWHTVMTTDPLVDSDEECHDGHVRTDYVKRMQVISRLRGRPPTPEGESNHMPLQ</sequence>
<feature type="compositionally biased region" description="Basic and acidic residues" evidence="1">
    <location>
        <begin position="97"/>
        <end position="107"/>
    </location>
</feature>
<evidence type="ECO:0000313" key="2">
    <source>
        <dbReference type="EMBL" id="OJA11739.1"/>
    </source>
</evidence>
<dbReference type="EMBL" id="LVVM01004950">
    <property type="protein sequence ID" value="OJA11739.1"/>
    <property type="molecule type" value="Genomic_DNA"/>
</dbReference>
<accession>A0A1J8PVI3</accession>
<evidence type="ECO:0000256" key="1">
    <source>
        <dbReference type="SAM" id="MobiDB-lite"/>
    </source>
</evidence>
<dbReference type="STRING" id="180088.A0A1J8PVI3"/>
<organism evidence="2 3">
    <name type="scientific">Rhizopogon vesiculosus</name>
    <dbReference type="NCBI Taxonomy" id="180088"/>
    <lineage>
        <taxon>Eukaryota</taxon>
        <taxon>Fungi</taxon>
        <taxon>Dikarya</taxon>
        <taxon>Basidiomycota</taxon>
        <taxon>Agaricomycotina</taxon>
        <taxon>Agaricomycetes</taxon>
        <taxon>Agaricomycetidae</taxon>
        <taxon>Boletales</taxon>
        <taxon>Suillineae</taxon>
        <taxon>Rhizopogonaceae</taxon>
        <taxon>Rhizopogon</taxon>
    </lineage>
</organism>
<name>A0A1J8PVI3_9AGAM</name>
<feature type="region of interest" description="Disordered" evidence="1">
    <location>
        <begin position="1"/>
        <end position="133"/>
    </location>
</feature>
<dbReference type="AlphaFoldDB" id="A0A1J8PVI3"/>